<dbReference type="Pfam" id="PF00685">
    <property type="entry name" value="Sulfotransfer_1"/>
    <property type="match status" value="1"/>
</dbReference>
<reference evidence="6" key="1">
    <citation type="submission" date="2025-08" db="UniProtKB">
        <authorList>
            <consortium name="RefSeq"/>
        </authorList>
    </citation>
    <scope>IDENTIFICATION</scope>
</reference>
<feature type="domain" description="Sulfotransferase" evidence="4">
    <location>
        <begin position="60"/>
        <end position="309"/>
    </location>
</feature>
<evidence type="ECO:0000256" key="2">
    <source>
        <dbReference type="ARBA" id="ARBA00022679"/>
    </source>
</evidence>
<name>A0ABM5GSI6_9SAUR</name>
<accession>A0ABM5GSI6</accession>
<dbReference type="SUPFAM" id="SSF52540">
    <property type="entry name" value="P-loop containing nucleoside triphosphate hydrolases"/>
    <property type="match status" value="1"/>
</dbReference>
<evidence type="ECO:0000313" key="5">
    <source>
        <dbReference type="Proteomes" id="UP001652642"/>
    </source>
</evidence>
<organism evidence="5 6">
    <name type="scientific">Pogona vitticeps</name>
    <name type="common">central bearded dragon</name>
    <dbReference type="NCBI Taxonomy" id="103695"/>
    <lineage>
        <taxon>Eukaryota</taxon>
        <taxon>Metazoa</taxon>
        <taxon>Chordata</taxon>
        <taxon>Craniata</taxon>
        <taxon>Vertebrata</taxon>
        <taxon>Euteleostomi</taxon>
        <taxon>Lepidosauria</taxon>
        <taxon>Squamata</taxon>
        <taxon>Bifurcata</taxon>
        <taxon>Unidentata</taxon>
        <taxon>Episquamata</taxon>
        <taxon>Toxicofera</taxon>
        <taxon>Iguania</taxon>
        <taxon>Acrodonta</taxon>
        <taxon>Agamidae</taxon>
        <taxon>Amphibolurinae</taxon>
        <taxon>Pogona</taxon>
    </lineage>
</organism>
<evidence type="ECO:0000313" key="6">
    <source>
        <dbReference type="RefSeq" id="XP_072860629.1"/>
    </source>
</evidence>
<protein>
    <recommendedName>
        <fullName evidence="3">Sulfotransferase</fullName>
        <ecNumber evidence="3">2.8.2.-</ecNumber>
    </recommendedName>
</protein>
<evidence type="ECO:0000256" key="3">
    <source>
        <dbReference type="RuleBase" id="RU361155"/>
    </source>
</evidence>
<dbReference type="EC" id="2.8.2.-" evidence="3"/>
<dbReference type="PANTHER" id="PTHR11783">
    <property type="entry name" value="SULFOTRANSFERASE SULT"/>
    <property type="match status" value="1"/>
</dbReference>
<sequence>MSTISMALFPEQKMDTESESKCFNNHSSKFSKLVETEGVPLPSKTAEKWDQIQDFKARSDDLLICTYPKAGTTWIQEIVDMIHHGGDPWKCDKVPIYQRCPFIELFLPEPIFTGLELADRMPSPRLLKTHLPVHLLPHSFWEQKCKIIYLARNIKDNAVSYFHFCRMNQLTTDPGEWNHFLEDFIAGKCIYGSWSDHVSGWWKAKDRHPILYLFYEDMKEEPAREIRKVAEFLGLELSESVLNQIVLHTEFCSMKVNPMTNYTTLPPSILDQSVSPYLRKGIVGDWKEYFTVAQSEKLDDICAQKLGSSGLIFRTQL</sequence>
<dbReference type="GeneID" id="110078571"/>
<gene>
    <name evidence="6" type="primary">LOC110078571</name>
</gene>
<dbReference type="InterPro" id="IPR000863">
    <property type="entry name" value="Sulfotransferase_dom"/>
</dbReference>
<dbReference type="RefSeq" id="XP_072860629.1">
    <property type="nucleotide sequence ID" value="XM_073004528.1"/>
</dbReference>
<keyword evidence="5" id="KW-1185">Reference proteome</keyword>
<evidence type="ECO:0000259" key="4">
    <source>
        <dbReference type="Pfam" id="PF00685"/>
    </source>
</evidence>
<evidence type="ECO:0000256" key="1">
    <source>
        <dbReference type="ARBA" id="ARBA00005771"/>
    </source>
</evidence>
<comment type="similarity">
    <text evidence="1 3">Belongs to the sulfotransferase 1 family.</text>
</comment>
<dbReference type="Gene3D" id="3.40.50.300">
    <property type="entry name" value="P-loop containing nucleotide triphosphate hydrolases"/>
    <property type="match status" value="1"/>
</dbReference>
<dbReference type="InterPro" id="IPR027417">
    <property type="entry name" value="P-loop_NTPase"/>
</dbReference>
<keyword evidence="2 3" id="KW-0808">Transferase</keyword>
<proteinExistence type="inferred from homology"/>
<dbReference type="Proteomes" id="UP001652642">
    <property type="component" value="Chromosome 6"/>
</dbReference>